<sequence>MGISAINNPENKRTNAIRYTALNAEDTMKG</sequence>
<name>A0A5J4RHV9_9ZZZZ</name>
<gene>
    <name evidence="1" type="ORF">EZS27_018620</name>
</gene>
<comment type="caution">
    <text evidence="1">The sequence shown here is derived from an EMBL/GenBank/DDBJ whole genome shotgun (WGS) entry which is preliminary data.</text>
</comment>
<dbReference type="EMBL" id="SNRY01001178">
    <property type="protein sequence ID" value="KAA6332925.1"/>
    <property type="molecule type" value="Genomic_DNA"/>
</dbReference>
<dbReference type="AlphaFoldDB" id="A0A5J4RHV9"/>
<reference evidence="1" key="1">
    <citation type="submission" date="2019-03" db="EMBL/GenBank/DDBJ databases">
        <title>Single cell metagenomics reveals metabolic interactions within the superorganism composed of flagellate Streblomastix strix and complex community of Bacteroidetes bacteria on its surface.</title>
        <authorList>
            <person name="Treitli S.C."/>
            <person name="Kolisko M."/>
            <person name="Husnik F."/>
            <person name="Keeling P."/>
            <person name="Hampl V."/>
        </authorList>
    </citation>
    <scope>NUCLEOTIDE SEQUENCE</scope>
    <source>
        <strain evidence="1">STM</strain>
    </source>
</reference>
<organism evidence="1">
    <name type="scientific">termite gut metagenome</name>
    <dbReference type="NCBI Taxonomy" id="433724"/>
    <lineage>
        <taxon>unclassified sequences</taxon>
        <taxon>metagenomes</taxon>
        <taxon>organismal metagenomes</taxon>
    </lineage>
</organism>
<evidence type="ECO:0000313" key="1">
    <source>
        <dbReference type="EMBL" id="KAA6332925.1"/>
    </source>
</evidence>
<proteinExistence type="predicted"/>
<accession>A0A5J4RHV9</accession>
<protein>
    <submittedName>
        <fullName evidence="1">Uncharacterized protein</fullName>
    </submittedName>
</protein>